<dbReference type="Pfam" id="PF07166">
    <property type="entry name" value="DUF1398"/>
    <property type="match status" value="1"/>
</dbReference>
<dbReference type="RefSeq" id="WP_003610258.1">
    <property type="nucleotide sequence ID" value="NZ_ADVE02000001.1"/>
</dbReference>
<gene>
    <name evidence="1" type="ORF">CQW49_17925</name>
</gene>
<dbReference type="KEGG" id="mtw:CQW49_17925"/>
<evidence type="ECO:0000313" key="2">
    <source>
        <dbReference type="Proteomes" id="UP000230709"/>
    </source>
</evidence>
<dbReference type="InterPro" id="IPR009833">
    <property type="entry name" value="DUF1398"/>
</dbReference>
<organism evidence="1 2">
    <name type="scientific">Methylosinus trichosporium (strain ATCC 35070 / NCIMB 11131 / UNIQEM 75 / OB3b)</name>
    <dbReference type="NCBI Taxonomy" id="595536"/>
    <lineage>
        <taxon>Bacteria</taxon>
        <taxon>Pseudomonadati</taxon>
        <taxon>Pseudomonadota</taxon>
        <taxon>Alphaproteobacteria</taxon>
        <taxon>Hyphomicrobiales</taxon>
        <taxon>Methylocystaceae</taxon>
        <taxon>Methylosinus</taxon>
    </lineage>
</organism>
<keyword evidence="2" id="KW-1185">Reference proteome</keyword>
<dbReference type="EMBL" id="CP023737">
    <property type="protein sequence ID" value="ATQ69546.1"/>
    <property type="molecule type" value="Genomic_DNA"/>
</dbReference>
<dbReference type="InterPro" id="IPR036696">
    <property type="entry name" value="YdfO-like_sf"/>
</dbReference>
<name>A0A2D2D3L7_METT3</name>
<dbReference type="STRING" id="595536.GCA_000178815_01595"/>
<protein>
    <submittedName>
        <fullName evidence="1">DUF1398 domain-containing protein</fullName>
    </submittedName>
</protein>
<dbReference type="AlphaFoldDB" id="A0A2D2D3L7"/>
<accession>A0A2D2D3L7</accession>
<proteinExistence type="predicted"/>
<dbReference type="Proteomes" id="UP000230709">
    <property type="component" value="Chromosome"/>
</dbReference>
<evidence type="ECO:0000313" key="1">
    <source>
        <dbReference type="EMBL" id="ATQ69546.1"/>
    </source>
</evidence>
<sequence>MDARICEIAEASLHAAESGAKTFPQIVAQLIAAGFESYAIDFRRATATYYLPDGDSVVIPTHRHAAPVAAALDAGVLVAAIREAQQSAPGYTYARFCEKVMTGGCAGYLVSFSGRRAVYFGRDAETHVEHFPR</sequence>
<reference evidence="2" key="1">
    <citation type="submission" date="2017-10" db="EMBL/GenBank/DDBJ databases">
        <title>Completed PacBio SMRT sequence of Methylosinus trichosporium OB3b reveals presence of a third large plasmid.</title>
        <authorList>
            <person name="Charles T.C."/>
            <person name="Lynch M.D.J."/>
            <person name="Heil J.R."/>
            <person name="Cheng J."/>
        </authorList>
    </citation>
    <scope>NUCLEOTIDE SEQUENCE [LARGE SCALE GENOMIC DNA]</scope>
    <source>
        <strain evidence="2">OB3b</strain>
    </source>
</reference>
<dbReference type="SUPFAM" id="SSF160419">
    <property type="entry name" value="YdfO-like"/>
    <property type="match status" value="1"/>
</dbReference>